<dbReference type="PANTHER" id="PTHR21514:SF0">
    <property type="entry name" value="AP-4 COMPLEX ACCESSORY SUBUNIT TEPSIN"/>
    <property type="match status" value="1"/>
</dbReference>
<feature type="compositionally biased region" description="Polar residues" evidence="5">
    <location>
        <begin position="226"/>
        <end position="237"/>
    </location>
</feature>
<dbReference type="Pfam" id="PF01417">
    <property type="entry name" value="ENTH"/>
    <property type="match status" value="1"/>
</dbReference>
<keyword evidence="8" id="KW-1185">Reference proteome</keyword>
<evidence type="ECO:0000259" key="6">
    <source>
        <dbReference type="PROSITE" id="PS50179"/>
    </source>
</evidence>
<dbReference type="InterPro" id="IPR008942">
    <property type="entry name" value="ENTH_VHS"/>
</dbReference>
<evidence type="ECO:0000313" key="7">
    <source>
        <dbReference type="EMBL" id="KAE8709050.1"/>
    </source>
</evidence>
<protein>
    <submittedName>
        <fullName evidence="7">VHS domain-containing protein</fullName>
    </submittedName>
</protein>
<dbReference type="Gene3D" id="1.25.40.90">
    <property type="match status" value="1"/>
</dbReference>
<accession>A0A6A3AWB1</accession>
<dbReference type="SMART" id="SM00288">
    <property type="entry name" value="VHS"/>
    <property type="match status" value="1"/>
</dbReference>
<evidence type="ECO:0000256" key="3">
    <source>
        <dbReference type="ARBA" id="ARBA00023034"/>
    </source>
</evidence>
<dbReference type="CDD" id="cd03572">
    <property type="entry name" value="ENTH_like_Tepsin"/>
    <property type="match status" value="1"/>
</dbReference>
<dbReference type="InterPro" id="IPR013809">
    <property type="entry name" value="ENTH"/>
</dbReference>
<comment type="subcellular location">
    <subcellularLocation>
        <location evidence="1">Cytoplasmic vesicle</location>
        <location evidence="1">Clathrin-coated vesicle</location>
    </subcellularLocation>
    <subcellularLocation>
        <location evidence="2">Golgi apparatus</location>
        <location evidence="2">trans-Golgi network</location>
    </subcellularLocation>
</comment>
<sequence>MDSSKRAVESYRRSQMIEAATSDEDKVTPVYKLDEISELLRSSHVSIVKEVSEFVLKRLDHKSPIVKQKTLRLIKYVVGKCGAEFRREMQRNSVAIRQLFHYKGEPDPLKGDALNKAVRVTAHEAISAVFAEENNTSKPSPADDLNKRIQGFGNTNFEMPSDDKKSFLGEVVGIGYATIKQGISNLTQSRSFRKNDNENYKGPPLRRSLTIEIDNSDRYEPVVLPNDNQGVSKNTASGPRGQDVSEFKAETKNGESSSNHSETKTREERLLETIVTSGGVRLQPTRDAIQAFLVEAANLDESALSHALESKLLSPIWQVRLKAMCVLESILRKKEDEHFLVVACYFTENMDVVSRCSESPQTSLREKANKVLNLLNGKQSGGLASHSEKSLKAEMTPVQMPDLIDTVIRMIIMDYITLQKTNSVKKLLIQQQSHFLMTYLEIAWMLVSAPGNGKMMILLQMYLFTLMRDVSFRDCALYRSSGIMVNPAFSSQPMNYGAMGSFLRSRNYLQQCLTYNTLGNYNAKNDGINNVSNGSNRGSPLPDIFQPNFTTQMPSSMIHDSMKEDTRAFDFISDHLAAARDPRRTV</sequence>
<dbReference type="GO" id="GO:0032588">
    <property type="term" value="C:trans-Golgi network membrane"/>
    <property type="evidence" value="ECO:0007669"/>
    <property type="project" value="TreeGrafter"/>
</dbReference>
<keyword evidence="3" id="KW-0333">Golgi apparatus</keyword>
<dbReference type="GO" id="GO:0030136">
    <property type="term" value="C:clathrin-coated vesicle"/>
    <property type="evidence" value="ECO:0007669"/>
    <property type="project" value="UniProtKB-SubCell"/>
</dbReference>
<proteinExistence type="predicted"/>
<keyword evidence="4" id="KW-0968">Cytoplasmic vesicle</keyword>
<dbReference type="PROSITE" id="PS50179">
    <property type="entry name" value="VHS"/>
    <property type="match status" value="1"/>
</dbReference>
<dbReference type="InterPro" id="IPR016024">
    <property type="entry name" value="ARM-type_fold"/>
</dbReference>
<evidence type="ECO:0000313" key="8">
    <source>
        <dbReference type="Proteomes" id="UP000436088"/>
    </source>
</evidence>
<evidence type="ECO:0000256" key="4">
    <source>
        <dbReference type="ARBA" id="ARBA00023329"/>
    </source>
</evidence>
<comment type="caution">
    <text evidence="7">The sequence shown here is derived from an EMBL/GenBank/DDBJ whole genome shotgun (WGS) entry which is preliminary data.</text>
</comment>
<evidence type="ECO:0000256" key="2">
    <source>
        <dbReference type="ARBA" id="ARBA00004601"/>
    </source>
</evidence>
<dbReference type="InterPro" id="IPR035802">
    <property type="entry name" value="ENTH/VHS_tepsin"/>
</dbReference>
<reference evidence="7" key="1">
    <citation type="submission" date="2019-09" db="EMBL/GenBank/DDBJ databases">
        <title>Draft genome information of white flower Hibiscus syriacus.</title>
        <authorList>
            <person name="Kim Y.-M."/>
        </authorList>
    </citation>
    <scope>NUCLEOTIDE SEQUENCE [LARGE SCALE GENOMIC DNA]</scope>
    <source>
        <strain evidence="7">YM2019G1</strain>
    </source>
</reference>
<dbReference type="EMBL" id="VEPZ02000937">
    <property type="protein sequence ID" value="KAE8709050.1"/>
    <property type="molecule type" value="Genomic_DNA"/>
</dbReference>
<name>A0A6A3AWB1_HIBSY</name>
<evidence type="ECO:0000256" key="1">
    <source>
        <dbReference type="ARBA" id="ARBA00004132"/>
    </source>
</evidence>
<gene>
    <name evidence="7" type="ORF">F3Y22_tig00110332pilonHSYRG00814</name>
</gene>
<dbReference type="InterPro" id="IPR039273">
    <property type="entry name" value="TEPSIN"/>
</dbReference>
<dbReference type="SUPFAM" id="SSF48371">
    <property type="entry name" value="ARM repeat"/>
    <property type="match status" value="1"/>
</dbReference>
<organism evidence="7 8">
    <name type="scientific">Hibiscus syriacus</name>
    <name type="common">Rose of Sharon</name>
    <dbReference type="NCBI Taxonomy" id="106335"/>
    <lineage>
        <taxon>Eukaryota</taxon>
        <taxon>Viridiplantae</taxon>
        <taxon>Streptophyta</taxon>
        <taxon>Embryophyta</taxon>
        <taxon>Tracheophyta</taxon>
        <taxon>Spermatophyta</taxon>
        <taxon>Magnoliopsida</taxon>
        <taxon>eudicotyledons</taxon>
        <taxon>Gunneridae</taxon>
        <taxon>Pentapetalae</taxon>
        <taxon>rosids</taxon>
        <taxon>malvids</taxon>
        <taxon>Malvales</taxon>
        <taxon>Malvaceae</taxon>
        <taxon>Malvoideae</taxon>
        <taxon>Hibiscus</taxon>
    </lineage>
</organism>
<dbReference type="GO" id="GO:0043130">
    <property type="term" value="F:ubiquitin binding"/>
    <property type="evidence" value="ECO:0007669"/>
    <property type="project" value="InterPro"/>
</dbReference>
<feature type="compositionally biased region" description="Basic and acidic residues" evidence="5">
    <location>
        <begin position="243"/>
        <end position="253"/>
    </location>
</feature>
<dbReference type="SUPFAM" id="SSF48464">
    <property type="entry name" value="ENTH/VHS domain"/>
    <property type="match status" value="1"/>
</dbReference>
<dbReference type="Proteomes" id="UP000436088">
    <property type="component" value="Unassembled WGS sequence"/>
</dbReference>
<feature type="region of interest" description="Disordered" evidence="5">
    <location>
        <begin position="220"/>
        <end position="266"/>
    </location>
</feature>
<dbReference type="InterPro" id="IPR002014">
    <property type="entry name" value="VHS_dom"/>
</dbReference>
<evidence type="ECO:0000256" key="5">
    <source>
        <dbReference type="SAM" id="MobiDB-lite"/>
    </source>
</evidence>
<feature type="domain" description="VHS" evidence="6">
    <location>
        <begin position="20"/>
        <end position="89"/>
    </location>
</feature>
<dbReference type="PANTHER" id="PTHR21514">
    <property type="entry name" value="AP-4 COMPLEX ACCESSORY SUBUNIT TEPSIN"/>
    <property type="match status" value="1"/>
</dbReference>
<dbReference type="GO" id="GO:0035091">
    <property type="term" value="F:phosphatidylinositol binding"/>
    <property type="evidence" value="ECO:0007669"/>
    <property type="project" value="InterPro"/>
</dbReference>
<dbReference type="AlphaFoldDB" id="A0A6A3AWB1"/>